<dbReference type="NCBIfam" id="NF033788">
    <property type="entry name" value="HTH_metalloreg"/>
    <property type="match status" value="1"/>
</dbReference>
<evidence type="ECO:0000313" key="6">
    <source>
        <dbReference type="Proteomes" id="UP000680348"/>
    </source>
</evidence>
<proteinExistence type="predicted"/>
<dbReference type="InterPro" id="IPR011991">
    <property type="entry name" value="ArsR-like_HTH"/>
</dbReference>
<evidence type="ECO:0000256" key="2">
    <source>
        <dbReference type="ARBA" id="ARBA00023125"/>
    </source>
</evidence>
<dbReference type="Gene3D" id="1.10.10.10">
    <property type="entry name" value="Winged helix-like DNA-binding domain superfamily/Winged helix DNA-binding domain"/>
    <property type="match status" value="1"/>
</dbReference>
<protein>
    <submittedName>
        <fullName evidence="5">Winged helix-turn-helix transcriptional regulator</fullName>
    </submittedName>
</protein>
<dbReference type="Pfam" id="PF01022">
    <property type="entry name" value="HTH_5"/>
    <property type="match status" value="1"/>
</dbReference>
<dbReference type="InterPro" id="IPR001845">
    <property type="entry name" value="HTH_ArsR_DNA-bd_dom"/>
</dbReference>
<keyword evidence="3" id="KW-0804">Transcription</keyword>
<gene>
    <name evidence="5" type="ORF">KEU06_18880</name>
</gene>
<dbReference type="Proteomes" id="UP000680348">
    <property type="component" value="Unassembled WGS sequence"/>
</dbReference>
<dbReference type="InterPro" id="IPR051081">
    <property type="entry name" value="HTH_MetalResp_TranReg"/>
</dbReference>
<dbReference type="GO" id="GO:0003700">
    <property type="term" value="F:DNA-binding transcription factor activity"/>
    <property type="evidence" value="ECO:0007669"/>
    <property type="project" value="InterPro"/>
</dbReference>
<dbReference type="PANTHER" id="PTHR33154:SF33">
    <property type="entry name" value="TRANSCRIPTIONAL REPRESSOR SDPR"/>
    <property type="match status" value="1"/>
</dbReference>
<reference evidence="5" key="1">
    <citation type="submission" date="2021-04" db="EMBL/GenBank/DDBJ databases">
        <title>Pseudaminobacter soli sp. nov., isolated from paddy soil contaminated by heavy metals.</title>
        <authorList>
            <person name="Zhang K."/>
        </authorList>
    </citation>
    <scope>NUCLEOTIDE SEQUENCE</scope>
    <source>
        <strain evidence="5">19-2017</strain>
    </source>
</reference>
<organism evidence="5 6">
    <name type="scientific">Pseudaminobacter soli</name>
    <name type="common">ex Zhang et al. 2022</name>
    <dbReference type="NCBI Taxonomy" id="2831468"/>
    <lineage>
        <taxon>Bacteria</taxon>
        <taxon>Pseudomonadati</taxon>
        <taxon>Pseudomonadota</taxon>
        <taxon>Alphaproteobacteria</taxon>
        <taxon>Hyphomicrobiales</taxon>
        <taxon>Phyllobacteriaceae</taxon>
        <taxon>Pseudaminobacter</taxon>
    </lineage>
</organism>
<keyword evidence="6" id="KW-1185">Reference proteome</keyword>
<dbReference type="PRINTS" id="PR00778">
    <property type="entry name" value="HTHARSR"/>
</dbReference>
<evidence type="ECO:0000259" key="4">
    <source>
        <dbReference type="PROSITE" id="PS50987"/>
    </source>
</evidence>
<keyword evidence="2" id="KW-0238">DNA-binding</keyword>
<feature type="domain" description="HTH arsR-type" evidence="4">
    <location>
        <begin position="1"/>
        <end position="88"/>
    </location>
</feature>
<dbReference type="InterPro" id="IPR036388">
    <property type="entry name" value="WH-like_DNA-bd_sf"/>
</dbReference>
<keyword evidence="1" id="KW-0805">Transcription regulation</keyword>
<dbReference type="RefSeq" id="WP_188256233.1">
    <property type="nucleotide sequence ID" value="NZ_JABVCF010000010.1"/>
</dbReference>
<name>A0A942E486_9HYPH</name>
<dbReference type="EMBL" id="JAGWCR010000010">
    <property type="protein sequence ID" value="MBS3650681.1"/>
    <property type="molecule type" value="Genomic_DNA"/>
</dbReference>
<accession>A0A942E486</accession>
<comment type="caution">
    <text evidence="5">The sequence shown here is derived from an EMBL/GenBank/DDBJ whole genome shotgun (WGS) entry which is preliminary data.</text>
</comment>
<dbReference type="SMART" id="SM00418">
    <property type="entry name" value="HTH_ARSR"/>
    <property type="match status" value="1"/>
</dbReference>
<dbReference type="SUPFAM" id="SSF46785">
    <property type="entry name" value="Winged helix' DNA-binding domain"/>
    <property type="match status" value="1"/>
</dbReference>
<evidence type="ECO:0000313" key="5">
    <source>
        <dbReference type="EMBL" id="MBS3650681.1"/>
    </source>
</evidence>
<evidence type="ECO:0000256" key="1">
    <source>
        <dbReference type="ARBA" id="ARBA00023015"/>
    </source>
</evidence>
<dbReference type="InterPro" id="IPR036390">
    <property type="entry name" value="WH_DNA-bd_sf"/>
</dbReference>
<dbReference type="PANTHER" id="PTHR33154">
    <property type="entry name" value="TRANSCRIPTIONAL REGULATOR, ARSR FAMILY"/>
    <property type="match status" value="1"/>
</dbReference>
<dbReference type="PROSITE" id="PS50987">
    <property type="entry name" value="HTH_ARSR_2"/>
    <property type="match status" value="1"/>
</dbReference>
<dbReference type="GO" id="GO:0003677">
    <property type="term" value="F:DNA binding"/>
    <property type="evidence" value="ECO:0007669"/>
    <property type="project" value="UniProtKB-KW"/>
</dbReference>
<dbReference type="AlphaFoldDB" id="A0A942E486"/>
<dbReference type="CDD" id="cd00090">
    <property type="entry name" value="HTH_ARSR"/>
    <property type="match status" value="1"/>
</dbReference>
<sequence>MAYDKAFAALSDPTRRKVFELVSARPRSVARIAGELPISQPAVSHHLKVLREAGLVIAEPKGASNIYRIDPQGLAAIRTWLDRTWEAALDAFQAEFSIEKEEK</sequence>
<evidence type="ECO:0000256" key="3">
    <source>
        <dbReference type="ARBA" id="ARBA00023163"/>
    </source>
</evidence>